<dbReference type="Proteomes" id="UP000184440">
    <property type="component" value="Unassembled WGS sequence"/>
</dbReference>
<evidence type="ECO:0000313" key="1">
    <source>
        <dbReference type="EMBL" id="SHN32314.1"/>
    </source>
</evidence>
<gene>
    <name evidence="1" type="ORF">SAMN05443668_10521</name>
</gene>
<organism evidence="1 2">
    <name type="scientific">Cryptosporangium aurantiacum</name>
    <dbReference type="NCBI Taxonomy" id="134849"/>
    <lineage>
        <taxon>Bacteria</taxon>
        <taxon>Bacillati</taxon>
        <taxon>Actinomycetota</taxon>
        <taxon>Actinomycetes</taxon>
        <taxon>Cryptosporangiales</taxon>
        <taxon>Cryptosporangiaceae</taxon>
        <taxon>Cryptosporangium</taxon>
    </lineage>
</organism>
<dbReference type="RefSeq" id="WP_073258577.1">
    <property type="nucleotide sequence ID" value="NZ_FRCS01000005.1"/>
</dbReference>
<name>A0A1M7QMQ5_9ACTN</name>
<reference evidence="1 2" key="1">
    <citation type="submission" date="2016-11" db="EMBL/GenBank/DDBJ databases">
        <authorList>
            <person name="Jaros S."/>
            <person name="Januszkiewicz K."/>
            <person name="Wedrychowicz H."/>
        </authorList>
    </citation>
    <scope>NUCLEOTIDE SEQUENCE [LARGE SCALE GENOMIC DNA]</scope>
    <source>
        <strain evidence="1 2">DSM 46144</strain>
    </source>
</reference>
<dbReference type="EMBL" id="FRCS01000005">
    <property type="protein sequence ID" value="SHN32314.1"/>
    <property type="molecule type" value="Genomic_DNA"/>
</dbReference>
<sequence>MIRSEVDALRAAMVRAPLDPAWAPFEAAMLVRTAARPGICRSPGTRPTVHHPRPETWAGEPGLLAEFDTDAAAQRLVSTLAAIAPSAAVDSGYQGGRHRYEIHRVTVAPEAGAQVQEVLTRSASAGATALRTVAVVPAGSAAPTAASRRRRELVIAAAAWRAALLAVGPGRGGPDGLAVRVGDPWSASTLLRAADLLRVPVRAVRRPGGQLLTVDGRTALGALVHVVTGGTGAPVAARVGLVG</sequence>
<proteinExistence type="predicted"/>
<dbReference type="STRING" id="134849.SAMN05443668_10521"/>
<keyword evidence="2" id="KW-1185">Reference proteome</keyword>
<dbReference type="AlphaFoldDB" id="A0A1M7QMQ5"/>
<accession>A0A1M7QMQ5</accession>
<protein>
    <submittedName>
        <fullName evidence="1">Uncharacterized protein</fullName>
    </submittedName>
</protein>
<dbReference type="OrthoDB" id="3404872at2"/>
<evidence type="ECO:0000313" key="2">
    <source>
        <dbReference type="Proteomes" id="UP000184440"/>
    </source>
</evidence>